<evidence type="ECO:0000313" key="2">
    <source>
        <dbReference type="EMBL" id="QCE01760.1"/>
    </source>
</evidence>
<organism evidence="2 3">
    <name type="scientific">Vigna unguiculata</name>
    <name type="common">Cowpea</name>
    <dbReference type="NCBI Taxonomy" id="3917"/>
    <lineage>
        <taxon>Eukaryota</taxon>
        <taxon>Viridiplantae</taxon>
        <taxon>Streptophyta</taxon>
        <taxon>Embryophyta</taxon>
        <taxon>Tracheophyta</taxon>
        <taxon>Spermatophyta</taxon>
        <taxon>Magnoliopsida</taxon>
        <taxon>eudicotyledons</taxon>
        <taxon>Gunneridae</taxon>
        <taxon>Pentapetalae</taxon>
        <taxon>rosids</taxon>
        <taxon>fabids</taxon>
        <taxon>Fabales</taxon>
        <taxon>Fabaceae</taxon>
        <taxon>Papilionoideae</taxon>
        <taxon>50 kb inversion clade</taxon>
        <taxon>NPAAA clade</taxon>
        <taxon>indigoferoid/millettioid clade</taxon>
        <taxon>Phaseoleae</taxon>
        <taxon>Vigna</taxon>
    </lineage>
</organism>
<dbReference type="EMBL" id="CP039351">
    <property type="protein sequence ID" value="QCE01760.1"/>
    <property type="molecule type" value="Genomic_DNA"/>
</dbReference>
<name>A0A4D6MJQ4_VIGUN</name>
<evidence type="ECO:0000259" key="1">
    <source>
        <dbReference type="Pfam" id="PF10354"/>
    </source>
</evidence>
<proteinExistence type="predicted"/>
<dbReference type="Proteomes" id="UP000501690">
    <property type="component" value="Linkage Group LG7"/>
</dbReference>
<reference evidence="2 3" key="1">
    <citation type="submission" date="2019-04" db="EMBL/GenBank/DDBJ databases">
        <title>An improved genome assembly and genetic linkage map for asparagus bean, Vigna unguiculata ssp. sesquipedialis.</title>
        <authorList>
            <person name="Xia Q."/>
            <person name="Zhang R."/>
            <person name="Dong Y."/>
        </authorList>
    </citation>
    <scope>NUCLEOTIDE SEQUENCE [LARGE SCALE GENOMIC DNA]</scope>
    <source>
        <tissue evidence="2">Leaf</tissue>
    </source>
</reference>
<gene>
    <name evidence="2" type="ORF">DEO72_LG7g3060</name>
</gene>
<dbReference type="FunFam" id="3.40.50.150:FF:000440">
    <property type="entry name" value="Os09g0479300 protein"/>
    <property type="match status" value="1"/>
</dbReference>
<dbReference type="GO" id="GO:0070475">
    <property type="term" value="P:rRNA base methylation"/>
    <property type="evidence" value="ECO:0007669"/>
    <property type="project" value="InterPro"/>
</dbReference>
<dbReference type="AlphaFoldDB" id="A0A4D6MJQ4"/>
<dbReference type="GO" id="GO:0005737">
    <property type="term" value="C:cytoplasm"/>
    <property type="evidence" value="ECO:0007669"/>
    <property type="project" value="TreeGrafter"/>
</dbReference>
<dbReference type="PANTHER" id="PTHR11538">
    <property type="entry name" value="PHENYLALANYL-TRNA SYNTHETASE"/>
    <property type="match status" value="1"/>
</dbReference>
<evidence type="ECO:0000313" key="3">
    <source>
        <dbReference type="Proteomes" id="UP000501690"/>
    </source>
</evidence>
<feature type="domain" description="25S rRNA (uridine-N(3))-methyltransferase BMT5-like" evidence="1">
    <location>
        <begin position="16"/>
        <end position="181"/>
    </location>
</feature>
<dbReference type="GO" id="GO:0070042">
    <property type="term" value="F:rRNA (uridine-N3-)-methyltransferase activity"/>
    <property type="evidence" value="ECO:0007669"/>
    <property type="project" value="InterPro"/>
</dbReference>
<sequence length="240" mass="27382">MEEKTIKHYSSSQKILLVGEGDFSFSLSLAKAFGSASNMVATSLDSKGILLWKYPRVSIKLMELEELGCTILHEVDVHTMSEHPLLKTKCFDRIIFNFPHAGFTYREHKLCQIELHQKLVSGFFKSAKKMITQNGEIHVTHKNGNPYNKWEVVELAVDENLQLVEKVRFRKRDYLGYVNKRGSGNRCDKTFAVGDCSTFKFSHASQDNCSLIGLEDLFSLVEKFPIGRSIWICTYLSCLV</sequence>
<dbReference type="InterPro" id="IPR019446">
    <property type="entry name" value="BMT5-like"/>
</dbReference>
<protein>
    <recommendedName>
        <fullName evidence="1">25S rRNA (uridine-N(3))-methyltransferase BMT5-like domain-containing protein</fullName>
    </recommendedName>
</protein>
<dbReference type="Pfam" id="PF10354">
    <property type="entry name" value="BMT5-like"/>
    <property type="match status" value="1"/>
</dbReference>
<keyword evidence="3" id="KW-1185">Reference proteome</keyword>
<dbReference type="PANTHER" id="PTHR11538:SF103">
    <property type="entry name" value="DUF2431 DOMAIN PROTEIN"/>
    <property type="match status" value="1"/>
</dbReference>
<accession>A0A4D6MJQ4</accession>